<dbReference type="EMBL" id="CP049055">
    <property type="protein sequence ID" value="QII11219.1"/>
    <property type="molecule type" value="Genomic_DNA"/>
</dbReference>
<organism evidence="1 2">
    <name type="scientific">Kuenenia stuttgartiensis</name>
    <dbReference type="NCBI Taxonomy" id="174633"/>
    <lineage>
        <taxon>Bacteria</taxon>
        <taxon>Pseudomonadati</taxon>
        <taxon>Planctomycetota</taxon>
        <taxon>Candidatus Brocadiia</taxon>
        <taxon>Candidatus Brocadiales</taxon>
        <taxon>Candidatus Brocadiaceae</taxon>
        <taxon>Candidatus Kuenenia</taxon>
    </lineage>
</organism>
<reference evidence="1 2" key="1">
    <citation type="submission" date="2020-02" db="EMBL/GenBank/DDBJ databases">
        <title>Newly sequenced genome of strain CSTR1 showed variability in Candidatus Kuenenia stuttgartiensis genomes.</title>
        <authorList>
            <person name="Ding C."/>
            <person name="Adrian L."/>
        </authorList>
    </citation>
    <scope>NUCLEOTIDE SEQUENCE [LARGE SCALE GENOMIC DNA]</scope>
    <source>
        <strain evidence="1 2">CSTR1</strain>
    </source>
</reference>
<name>A0A6G7GPI8_KUEST</name>
<evidence type="ECO:0000313" key="1">
    <source>
        <dbReference type="EMBL" id="QII11219.1"/>
    </source>
</evidence>
<evidence type="ECO:0000313" key="2">
    <source>
        <dbReference type="Proteomes" id="UP000501926"/>
    </source>
</evidence>
<proteinExistence type="predicted"/>
<dbReference type="RefSeq" id="WP_164994787.1">
    <property type="nucleotide sequence ID" value="NZ_CP049055.1"/>
</dbReference>
<gene>
    <name evidence="1" type="ORF">KsCSTR_18400</name>
</gene>
<dbReference type="AlphaFoldDB" id="A0A6G7GPI8"/>
<protein>
    <submittedName>
        <fullName evidence="1">Uncharacterized protein</fullName>
    </submittedName>
</protein>
<sequence length="81" mass="9621">MGENRYTIRGMLEEKKEEMQALLTKMDNCVKDMLYLLKLNDRQYMNDITKILNHAERLEIMNCEKKELAGQIVILQDKLES</sequence>
<dbReference type="Proteomes" id="UP000501926">
    <property type="component" value="Chromosome"/>
</dbReference>
<accession>A0A6G7GPI8</accession>